<sequence>MSRFLPAAVSAAALAGLLVVGGTVPADATWLRFDKGVGTCKALTARYDPKSLWFGWVAAQGQGPAGGERGSRRFYAEGCFRTEIECQRFVNEGLSFSRGRLINMQCEPGVPPRALR</sequence>
<organism evidence="1 2">
    <name type="scientific">Afifella marina DSM 2698</name>
    <dbReference type="NCBI Taxonomy" id="1120955"/>
    <lineage>
        <taxon>Bacteria</taxon>
        <taxon>Pseudomonadati</taxon>
        <taxon>Pseudomonadota</taxon>
        <taxon>Alphaproteobacteria</taxon>
        <taxon>Hyphomicrobiales</taxon>
        <taxon>Afifellaceae</taxon>
        <taxon>Afifella</taxon>
    </lineage>
</organism>
<reference evidence="1 2" key="1">
    <citation type="submission" date="2016-10" db="EMBL/GenBank/DDBJ databases">
        <authorList>
            <person name="de Groot N.N."/>
        </authorList>
    </citation>
    <scope>NUCLEOTIDE SEQUENCE [LARGE SCALE GENOMIC DNA]</scope>
    <source>
        <strain evidence="1 2">DSM 2698</strain>
    </source>
</reference>
<dbReference type="AlphaFoldDB" id="A0A1G5MEK1"/>
<evidence type="ECO:0000313" key="1">
    <source>
        <dbReference type="EMBL" id="SCZ23572.1"/>
    </source>
</evidence>
<name>A0A1G5MEK1_AFIMA</name>
<dbReference type="Proteomes" id="UP000199347">
    <property type="component" value="Unassembled WGS sequence"/>
</dbReference>
<dbReference type="RefSeq" id="WP_092809342.1">
    <property type="nucleotide sequence ID" value="NZ_FMVW01000001.1"/>
</dbReference>
<proteinExistence type="predicted"/>
<accession>A0A1G5MEK1</accession>
<dbReference type="OrthoDB" id="8450151at2"/>
<keyword evidence="2" id="KW-1185">Reference proteome</keyword>
<evidence type="ECO:0000313" key="2">
    <source>
        <dbReference type="Proteomes" id="UP000199347"/>
    </source>
</evidence>
<dbReference type="EMBL" id="FMVW01000001">
    <property type="protein sequence ID" value="SCZ23572.1"/>
    <property type="molecule type" value="Genomic_DNA"/>
</dbReference>
<gene>
    <name evidence="1" type="ORF">SAMN03080610_00561</name>
</gene>
<protein>
    <submittedName>
        <fullName evidence="1">Uncharacterized protein</fullName>
    </submittedName>
</protein>